<keyword evidence="3" id="KW-1185">Reference proteome</keyword>
<dbReference type="SUPFAM" id="SSF88802">
    <property type="entry name" value="Pre-PUA domain"/>
    <property type="match status" value="1"/>
</dbReference>
<dbReference type="InterPro" id="IPR055359">
    <property type="entry name" value="Nip7_N_euk"/>
</dbReference>
<dbReference type="Pfam" id="PF17833">
    <property type="entry name" value="pre-PUA_NIP7"/>
    <property type="match status" value="1"/>
</dbReference>
<dbReference type="eggNOG" id="KOG3492">
    <property type="taxonomic scope" value="Eukaryota"/>
</dbReference>
<evidence type="ECO:0000313" key="2">
    <source>
        <dbReference type="EMBL" id="EXB77333.1"/>
    </source>
</evidence>
<gene>
    <name evidence="2" type="ORF">L484_010159</name>
</gene>
<name>W9RY86_9ROSA</name>
<feature type="domain" description="60S ribosome subunit biogenesis protein NIP7 pre-PUA" evidence="1">
    <location>
        <begin position="1"/>
        <end position="89"/>
    </location>
</feature>
<dbReference type="FunFam" id="3.10.450.220:FF:000001">
    <property type="entry name" value="60S ribosome subunit biogenesis protein NIP7 homolog"/>
    <property type="match status" value="1"/>
</dbReference>
<dbReference type="Gene3D" id="3.10.450.220">
    <property type="match status" value="1"/>
</dbReference>
<sequence length="103" mass="11506">MRPLDETEITSVFEKIFKFTSNNLKNIVENPSHEGPDANPGRYCCRLNKIKVYYVSESLFKRATNIARSNLISLGTCIGKITHGGNFHLPVQCLSPLASNAKH</sequence>
<dbReference type="OrthoDB" id="27490at2759"/>
<dbReference type="InterPro" id="IPR040598">
    <property type="entry name" value="NIP7_N"/>
</dbReference>
<evidence type="ECO:0000313" key="3">
    <source>
        <dbReference type="Proteomes" id="UP000030645"/>
    </source>
</evidence>
<protein>
    <submittedName>
        <fullName evidence="2">60S ribosome subunit biogenesis protein NIP7-like protein</fullName>
    </submittedName>
</protein>
<dbReference type="CDD" id="cd21146">
    <property type="entry name" value="Nip7_N_euk"/>
    <property type="match status" value="1"/>
</dbReference>
<accession>W9RY86</accession>
<dbReference type="KEGG" id="mnt:21393463"/>
<dbReference type="STRING" id="981085.W9RY86"/>
<proteinExistence type="predicted"/>
<organism evidence="2 3">
    <name type="scientific">Morus notabilis</name>
    <dbReference type="NCBI Taxonomy" id="981085"/>
    <lineage>
        <taxon>Eukaryota</taxon>
        <taxon>Viridiplantae</taxon>
        <taxon>Streptophyta</taxon>
        <taxon>Embryophyta</taxon>
        <taxon>Tracheophyta</taxon>
        <taxon>Spermatophyta</taxon>
        <taxon>Magnoliopsida</taxon>
        <taxon>eudicotyledons</taxon>
        <taxon>Gunneridae</taxon>
        <taxon>Pentapetalae</taxon>
        <taxon>rosids</taxon>
        <taxon>fabids</taxon>
        <taxon>Rosales</taxon>
        <taxon>Moraceae</taxon>
        <taxon>Moreae</taxon>
        <taxon>Morus</taxon>
    </lineage>
</organism>
<reference evidence="3" key="1">
    <citation type="submission" date="2013-01" db="EMBL/GenBank/DDBJ databases">
        <title>Draft Genome Sequence of a Mulberry Tree, Morus notabilis C.K. Schneid.</title>
        <authorList>
            <person name="He N."/>
            <person name="Zhao S."/>
        </authorList>
    </citation>
    <scope>NUCLEOTIDE SEQUENCE</scope>
</reference>
<dbReference type="EMBL" id="KE344746">
    <property type="protein sequence ID" value="EXB77333.1"/>
    <property type="molecule type" value="Genomic_DNA"/>
</dbReference>
<dbReference type="AlphaFoldDB" id="W9RY86"/>
<dbReference type="Proteomes" id="UP000030645">
    <property type="component" value="Unassembled WGS sequence"/>
</dbReference>
<evidence type="ECO:0000259" key="1">
    <source>
        <dbReference type="Pfam" id="PF17833"/>
    </source>
</evidence>